<reference evidence="2" key="1">
    <citation type="submission" date="2021-03" db="EMBL/GenBank/DDBJ databases">
        <title>Draft genome sequence of rust myrtle Austropuccinia psidii MF-1, a brazilian biotype.</title>
        <authorList>
            <person name="Quecine M.C."/>
            <person name="Pachon D.M.R."/>
            <person name="Bonatelli M.L."/>
            <person name="Correr F.H."/>
            <person name="Franceschini L.M."/>
            <person name="Leite T.F."/>
            <person name="Margarido G.R.A."/>
            <person name="Almeida C.A."/>
            <person name="Ferrarezi J.A."/>
            <person name="Labate C.A."/>
        </authorList>
    </citation>
    <scope>NUCLEOTIDE SEQUENCE</scope>
    <source>
        <strain evidence="2">MF-1</strain>
    </source>
</reference>
<organism evidence="2 3">
    <name type="scientific">Austropuccinia psidii MF-1</name>
    <dbReference type="NCBI Taxonomy" id="1389203"/>
    <lineage>
        <taxon>Eukaryota</taxon>
        <taxon>Fungi</taxon>
        <taxon>Dikarya</taxon>
        <taxon>Basidiomycota</taxon>
        <taxon>Pucciniomycotina</taxon>
        <taxon>Pucciniomycetes</taxon>
        <taxon>Pucciniales</taxon>
        <taxon>Sphaerophragmiaceae</taxon>
        <taxon>Austropuccinia</taxon>
    </lineage>
</organism>
<feature type="region of interest" description="Disordered" evidence="1">
    <location>
        <begin position="141"/>
        <end position="230"/>
    </location>
</feature>
<accession>A0A9Q3ID53</accession>
<keyword evidence="3" id="KW-1185">Reference proteome</keyword>
<feature type="compositionally biased region" description="Basic residues" evidence="1">
    <location>
        <begin position="90"/>
        <end position="100"/>
    </location>
</feature>
<dbReference type="Proteomes" id="UP000765509">
    <property type="component" value="Unassembled WGS sequence"/>
</dbReference>
<sequence>MPMTINQLKRVIRLFVFKVQPLMVLFQIIDSRYTRLPAYDIFHAPERYLVSSAAVSLTVVVKVASRQGDRAIDTVAKGLGALEFIQQEKRNHKKMTSKGHLRQESSDPRGYINGTHHLSYGQVHLMNQGAFTNHVYSTVPHPTASASQKPMFGNNSAPHTMPKEAHDTGAGDLRGDSHIPEESCLVSEAVKTQPRGSKGTPCRSSGSLSSTTNNTHGPLLNEENEIKVRT</sequence>
<gene>
    <name evidence="2" type="ORF">O181_076798</name>
</gene>
<feature type="region of interest" description="Disordered" evidence="1">
    <location>
        <begin position="90"/>
        <end position="110"/>
    </location>
</feature>
<evidence type="ECO:0000256" key="1">
    <source>
        <dbReference type="SAM" id="MobiDB-lite"/>
    </source>
</evidence>
<dbReference type="EMBL" id="AVOT02041732">
    <property type="protein sequence ID" value="MBW0537083.1"/>
    <property type="molecule type" value="Genomic_DNA"/>
</dbReference>
<protein>
    <submittedName>
        <fullName evidence="2">Uncharacterized protein</fullName>
    </submittedName>
</protein>
<feature type="compositionally biased region" description="Polar residues" evidence="1">
    <location>
        <begin position="144"/>
        <end position="158"/>
    </location>
</feature>
<feature type="compositionally biased region" description="Low complexity" evidence="1">
    <location>
        <begin position="204"/>
        <end position="215"/>
    </location>
</feature>
<comment type="caution">
    <text evidence="2">The sequence shown here is derived from an EMBL/GenBank/DDBJ whole genome shotgun (WGS) entry which is preliminary data.</text>
</comment>
<proteinExistence type="predicted"/>
<name>A0A9Q3ID53_9BASI</name>
<dbReference type="AlphaFoldDB" id="A0A9Q3ID53"/>
<feature type="compositionally biased region" description="Basic and acidic residues" evidence="1">
    <location>
        <begin position="161"/>
        <end position="181"/>
    </location>
</feature>
<evidence type="ECO:0000313" key="2">
    <source>
        <dbReference type="EMBL" id="MBW0537083.1"/>
    </source>
</evidence>
<evidence type="ECO:0000313" key="3">
    <source>
        <dbReference type="Proteomes" id="UP000765509"/>
    </source>
</evidence>